<dbReference type="PANTHER" id="PTHR10672">
    <property type="entry name" value="ADDUCIN"/>
    <property type="match status" value="1"/>
</dbReference>
<dbReference type="AlphaFoldDB" id="C6V5W7"/>
<dbReference type="Gene3D" id="3.40.225.10">
    <property type="entry name" value="Class II aldolase/adducin N-terminal domain"/>
    <property type="match status" value="1"/>
</dbReference>
<reference evidence="3 4" key="1">
    <citation type="journal article" date="2009" name="Nucleic Acids Res.">
        <title>Analysis of complete genome sequence of Neorickettsia risticii: causative agent of Potomac horse fever.</title>
        <authorList>
            <person name="Lin M."/>
            <person name="Zhang C."/>
            <person name="Gibson K."/>
            <person name="Rikihisa Y."/>
        </authorList>
    </citation>
    <scope>NUCLEOTIDE SEQUENCE [LARGE SCALE GENOMIC DNA]</scope>
    <source>
        <strain evidence="3 4">Illinois</strain>
    </source>
</reference>
<dbReference type="STRING" id="434131.NRI_0817"/>
<dbReference type="SMART" id="SM01007">
    <property type="entry name" value="Aldolase_II"/>
    <property type="match status" value="1"/>
</dbReference>
<gene>
    <name evidence="3" type="ordered locus">NRI_0817</name>
</gene>
<dbReference type="HOGENOM" id="CLU_006033_0_2_5"/>
<protein>
    <submittedName>
        <fullName evidence="3">Class II aldolase/adducin domain protein</fullName>
    </submittedName>
</protein>
<evidence type="ECO:0000313" key="3">
    <source>
        <dbReference type="EMBL" id="ACT69782.1"/>
    </source>
</evidence>
<dbReference type="NCBIfam" id="NF005186">
    <property type="entry name" value="PRK06661.1"/>
    <property type="match status" value="1"/>
</dbReference>
<organism evidence="3 4">
    <name type="scientific">Neorickettsia risticii (strain Illinois)</name>
    <dbReference type="NCBI Taxonomy" id="434131"/>
    <lineage>
        <taxon>Bacteria</taxon>
        <taxon>Pseudomonadati</taxon>
        <taxon>Pseudomonadota</taxon>
        <taxon>Alphaproteobacteria</taxon>
        <taxon>Rickettsiales</taxon>
        <taxon>Anaplasmataceae</taxon>
        <taxon>Neorickettsia</taxon>
    </lineage>
</organism>
<dbReference type="Proteomes" id="UP000001627">
    <property type="component" value="Chromosome"/>
</dbReference>
<dbReference type="GO" id="GO:0005856">
    <property type="term" value="C:cytoskeleton"/>
    <property type="evidence" value="ECO:0007669"/>
    <property type="project" value="TreeGrafter"/>
</dbReference>
<dbReference type="KEGG" id="nri:NRI_0817"/>
<dbReference type="InterPro" id="IPR001303">
    <property type="entry name" value="Aldolase_II/adducin_N"/>
</dbReference>
<feature type="domain" description="Class II aldolase/adducin N-terminal" evidence="2">
    <location>
        <begin position="8"/>
        <end position="188"/>
    </location>
</feature>
<dbReference type="GO" id="GO:0051015">
    <property type="term" value="F:actin filament binding"/>
    <property type="evidence" value="ECO:0007669"/>
    <property type="project" value="TreeGrafter"/>
</dbReference>
<evidence type="ECO:0000313" key="4">
    <source>
        <dbReference type="Proteomes" id="UP000001627"/>
    </source>
</evidence>
<dbReference type="eggNOG" id="COG0235">
    <property type="taxonomic scope" value="Bacteria"/>
</dbReference>
<dbReference type="EMBL" id="CP001431">
    <property type="protein sequence ID" value="ACT69782.1"/>
    <property type="molecule type" value="Genomic_DNA"/>
</dbReference>
<sequence>MPDFTLKKDLLYAYRIIGHLGMDDLTYTHITVRPEGADFFYIAKFGVLFNQVTFDDLIKVSLDGEILEGKEVTYNKTAYTIHGSVYNSRSDVNAVYHLHTQASIVVSVMECGLLPLSQFAMPFFENISYYEYDSLALDKAIQGTDLAMSLGSNKAMLMRSHGLLTCGNNLQEALFYTRFLEQACRIQVAVLSTKQKYILPGSHICRKARQDMLTFEERLGERDWKALSKLLEGTI</sequence>
<dbReference type="InterPro" id="IPR051017">
    <property type="entry name" value="Aldolase-II_Adducin_sf"/>
</dbReference>
<dbReference type="InterPro" id="IPR036409">
    <property type="entry name" value="Aldolase_II/adducin_N_sf"/>
</dbReference>
<comment type="similarity">
    <text evidence="1">Belongs to the aldolase class II family.</text>
</comment>
<proteinExistence type="inferred from homology"/>
<dbReference type="PANTHER" id="PTHR10672:SF3">
    <property type="entry name" value="PROTEIN HU-LI TAI SHAO"/>
    <property type="match status" value="1"/>
</dbReference>
<name>C6V5W7_NEORI</name>
<evidence type="ECO:0000259" key="2">
    <source>
        <dbReference type="SMART" id="SM01007"/>
    </source>
</evidence>
<dbReference type="Pfam" id="PF00596">
    <property type="entry name" value="Aldolase_II"/>
    <property type="match status" value="1"/>
</dbReference>
<evidence type="ECO:0000256" key="1">
    <source>
        <dbReference type="ARBA" id="ARBA00037961"/>
    </source>
</evidence>
<dbReference type="SUPFAM" id="SSF53639">
    <property type="entry name" value="AraD/HMP-PK domain-like"/>
    <property type="match status" value="1"/>
</dbReference>
<keyword evidence="4" id="KW-1185">Reference proteome</keyword>
<dbReference type="OrthoDB" id="5291399at2"/>
<dbReference type="RefSeq" id="WP_015816663.1">
    <property type="nucleotide sequence ID" value="NC_013009.1"/>
</dbReference>
<accession>C6V5W7</accession>